<dbReference type="Proteomes" id="UP001596222">
    <property type="component" value="Unassembled WGS sequence"/>
</dbReference>
<sequence length="161" mass="18296">MIDGSFVYRARQSVFHMTANSLLSRGLWHAAPDHLSVVCEMVVVLGPRQAPEPDIAVIRAEAERGPDTDRYYARDVVLVSETVSPDSEERDRRRKPQLYAEAGIPHFWRVEMEGAGDCPTVHVHELDRETHVYVPTGVYRDALKLTVPFDIDIDLTEIDRL</sequence>
<organism evidence="2 3">
    <name type="scientific">Streptomyces aureoversilis</name>
    <dbReference type="NCBI Taxonomy" id="67277"/>
    <lineage>
        <taxon>Bacteria</taxon>
        <taxon>Bacillati</taxon>
        <taxon>Actinomycetota</taxon>
        <taxon>Actinomycetes</taxon>
        <taxon>Kitasatosporales</taxon>
        <taxon>Streptomycetaceae</taxon>
        <taxon>Streptomyces</taxon>
    </lineage>
</organism>
<reference evidence="3" key="1">
    <citation type="journal article" date="2019" name="Int. J. Syst. Evol. Microbiol.">
        <title>The Global Catalogue of Microorganisms (GCM) 10K type strain sequencing project: providing services to taxonomists for standard genome sequencing and annotation.</title>
        <authorList>
            <consortium name="The Broad Institute Genomics Platform"/>
            <consortium name="The Broad Institute Genome Sequencing Center for Infectious Disease"/>
            <person name="Wu L."/>
            <person name="Ma J."/>
        </authorList>
    </citation>
    <scope>NUCLEOTIDE SEQUENCE [LARGE SCALE GENOMIC DNA]</scope>
    <source>
        <strain evidence="3">CGMCC 4.1641</strain>
    </source>
</reference>
<name>A0ABV9ZVQ5_9ACTN</name>
<dbReference type="Pfam" id="PF05685">
    <property type="entry name" value="Uma2"/>
    <property type="match status" value="1"/>
</dbReference>
<feature type="domain" description="Putative restriction endonuclease" evidence="1">
    <location>
        <begin position="2"/>
        <end position="141"/>
    </location>
</feature>
<keyword evidence="2" id="KW-0540">Nuclease</keyword>
<dbReference type="PANTHER" id="PTHR35400:SF3">
    <property type="entry name" value="SLL1072 PROTEIN"/>
    <property type="match status" value="1"/>
</dbReference>
<keyword evidence="3" id="KW-1185">Reference proteome</keyword>
<comment type="caution">
    <text evidence="2">The sequence shown here is derived from an EMBL/GenBank/DDBJ whole genome shotgun (WGS) entry which is preliminary data.</text>
</comment>
<evidence type="ECO:0000313" key="2">
    <source>
        <dbReference type="EMBL" id="MFC5145510.1"/>
    </source>
</evidence>
<evidence type="ECO:0000313" key="3">
    <source>
        <dbReference type="Proteomes" id="UP001596222"/>
    </source>
</evidence>
<evidence type="ECO:0000259" key="1">
    <source>
        <dbReference type="Pfam" id="PF05685"/>
    </source>
</evidence>
<dbReference type="InterPro" id="IPR012296">
    <property type="entry name" value="Nuclease_put_TT1808"/>
</dbReference>
<keyword evidence="2" id="KW-0378">Hydrolase</keyword>
<protein>
    <submittedName>
        <fullName evidence="2">Uma2 family endonuclease</fullName>
    </submittedName>
</protein>
<dbReference type="PANTHER" id="PTHR35400">
    <property type="entry name" value="SLR1083 PROTEIN"/>
    <property type="match status" value="1"/>
</dbReference>
<dbReference type="RefSeq" id="WP_382040451.1">
    <property type="nucleotide sequence ID" value="NZ_JBHSKJ010000006.1"/>
</dbReference>
<keyword evidence="2" id="KW-0255">Endonuclease</keyword>
<dbReference type="SUPFAM" id="SSF52980">
    <property type="entry name" value="Restriction endonuclease-like"/>
    <property type="match status" value="1"/>
</dbReference>
<dbReference type="GO" id="GO:0004519">
    <property type="term" value="F:endonuclease activity"/>
    <property type="evidence" value="ECO:0007669"/>
    <property type="project" value="UniProtKB-KW"/>
</dbReference>
<dbReference type="CDD" id="cd06260">
    <property type="entry name" value="DUF820-like"/>
    <property type="match status" value="1"/>
</dbReference>
<dbReference type="InterPro" id="IPR011335">
    <property type="entry name" value="Restrct_endonuc-II-like"/>
</dbReference>
<proteinExistence type="predicted"/>
<accession>A0ABV9ZVQ5</accession>
<dbReference type="EMBL" id="JBHSKJ010000006">
    <property type="protein sequence ID" value="MFC5145510.1"/>
    <property type="molecule type" value="Genomic_DNA"/>
</dbReference>
<gene>
    <name evidence="2" type="ORF">ACFPP6_12655</name>
</gene>
<dbReference type="InterPro" id="IPR008538">
    <property type="entry name" value="Uma2"/>
</dbReference>
<dbReference type="Gene3D" id="3.90.1570.10">
    <property type="entry name" value="tt1808, chain A"/>
    <property type="match status" value="1"/>
</dbReference>